<dbReference type="KEGG" id="ovi:T265_06505"/>
<evidence type="ECO:0000313" key="2">
    <source>
        <dbReference type="Proteomes" id="UP000054324"/>
    </source>
</evidence>
<protein>
    <submittedName>
        <fullName evidence="1">Uncharacterized protein</fullName>
    </submittedName>
</protein>
<organism evidence="1 2">
    <name type="scientific">Opisthorchis viverrini</name>
    <name type="common">Southeast Asian liver fluke</name>
    <dbReference type="NCBI Taxonomy" id="6198"/>
    <lineage>
        <taxon>Eukaryota</taxon>
        <taxon>Metazoa</taxon>
        <taxon>Spiralia</taxon>
        <taxon>Lophotrochozoa</taxon>
        <taxon>Platyhelminthes</taxon>
        <taxon>Trematoda</taxon>
        <taxon>Digenea</taxon>
        <taxon>Opisthorchiida</taxon>
        <taxon>Opisthorchiata</taxon>
        <taxon>Opisthorchiidae</taxon>
        <taxon>Opisthorchis</taxon>
    </lineage>
</organism>
<dbReference type="AlphaFoldDB" id="A0A074ZKE7"/>
<reference evidence="1 2" key="1">
    <citation type="submission" date="2013-11" db="EMBL/GenBank/DDBJ databases">
        <title>Opisthorchis viverrini - life in the bile duct.</title>
        <authorList>
            <person name="Young N.D."/>
            <person name="Nagarajan N."/>
            <person name="Lin S.J."/>
            <person name="Korhonen P.K."/>
            <person name="Jex A.R."/>
            <person name="Hall R.S."/>
            <person name="Safavi-Hemami H."/>
            <person name="Kaewkong W."/>
            <person name="Bertrand D."/>
            <person name="Gao S."/>
            <person name="Seet Q."/>
            <person name="Wongkham S."/>
            <person name="Teh B.T."/>
            <person name="Wongkham C."/>
            <person name="Intapan P.M."/>
            <person name="Maleewong W."/>
            <person name="Yang X."/>
            <person name="Hu M."/>
            <person name="Wang Z."/>
            <person name="Hofmann A."/>
            <person name="Sternberg P.W."/>
            <person name="Tan P."/>
            <person name="Wang J."/>
            <person name="Gasser R.B."/>
        </authorList>
    </citation>
    <scope>NUCLEOTIDE SEQUENCE [LARGE SCALE GENOMIC DNA]</scope>
</reference>
<dbReference type="OrthoDB" id="6266369at2759"/>
<keyword evidence="2" id="KW-1185">Reference proteome</keyword>
<dbReference type="GeneID" id="20320684"/>
<accession>A0A074ZKE7</accession>
<dbReference type="EMBL" id="KL596753">
    <property type="protein sequence ID" value="KER26227.1"/>
    <property type="molecule type" value="Genomic_DNA"/>
</dbReference>
<proteinExistence type="predicted"/>
<name>A0A074ZKE7_OPIVI</name>
<dbReference type="CTD" id="20320684"/>
<evidence type="ECO:0000313" key="1">
    <source>
        <dbReference type="EMBL" id="KER26227.1"/>
    </source>
</evidence>
<sequence>MDATSSGIAQWVVEPSKPLHKDKVRGATSATRLPLSRLERPGSTPVLLSLSYGMAVRHRKSATAERYINRNAAHINTKRVQCECKSRLLSCLLQSVDIEHGQIDCVEA</sequence>
<dbReference type="RefSeq" id="XP_009170043.1">
    <property type="nucleotide sequence ID" value="XM_009171779.1"/>
</dbReference>
<gene>
    <name evidence="1" type="ORF">T265_06505</name>
</gene>
<dbReference type="Proteomes" id="UP000054324">
    <property type="component" value="Unassembled WGS sequence"/>
</dbReference>